<name>A0A9Q8PEM5_PASFU</name>
<comment type="similarity">
    <text evidence="1">Belongs to the oxygen-dependent FAD-linked oxidoreductase family.</text>
</comment>
<dbReference type="InterPro" id="IPR036318">
    <property type="entry name" value="FAD-bd_PCMH-like_sf"/>
</dbReference>
<dbReference type="EMBL" id="CP090170">
    <property type="protein sequence ID" value="UJO21031.1"/>
    <property type="molecule type" value="Genomic_DNA"/>
</dbReference>
<dbReference type="RefSeq" id="XP_047765397.1">
    <property type="nucleotide sequence ID" value="XM_047910553.1"/>
</dbReference>
<dbReference type="PANTHER" id="PTHR42973">
    <property type="entry name" value="BINDING OXIDOREDUCTASE, PUTATIVE (AFU_ORTHOLOGUE AFUA_1G17690)-RELATED"/>
    <property type="match status" value="1"/>
</dbReference>
<dbReference type="OrthoDB" id="2151789at2759"/>
<dbReference type="GeneID" id="71991283"/>
<evidence type="ECO:0000256" key="1">
    <source>
        <dbReference type="ARBA" id="ARBA00005466"/>
    </source>
</evidence>
<reference evidence="6" key="1">
    <citation type="submission" date="2021-12" db="EMBL/GenBank/DDBJ databases">
        <authorList>
            <person name="Zaccaron A."/>
            <person name="Stergiopoulos I."/>
        </authorList>
    </citation>
    <scope>NUCLEOTIDE SEQUENCE</scope>
    <source>
        <strain evidence="6">Race5_Kim</strain>
    </source>
</reference>
<dbReference type="AlphaFoldDB" id="A0A9Q8PEM5"/>
<evidence type="ECO:0000313" key="7">
    <source>
        <dbReference type="Proteomes" id="UP000756132"/>
    </source>
</evidence>
<dbReference type="KEGG" id="ffu:CLAFUR5_11405"/>
<dbReference type="Pfam" id="PF01565">
    <property type="entry name" value="FAD_binding_4"/>
    <property type="match status" value="1"/>
</dbReference>
<gene>
    <name evidence="6" type="ORF">CLAFUR5_11405</name>
</gene>
<dbReference type="InterPro" id="IPR006094">
    <property type="entry name" value="Oxid_FAD_bind_N"/>
</dbReference>
<sequence>MLPTINFQQWILSLPRATSFAGNQGLYGSWEAVASSSSCCEALSKSLGRDAVVFPQDNAYSRSLNSFFSVRTQEIHPSCIVRPTSAVEVSTAVKTLTLGATIWEGDKCQFAIRGAGHTPFGAANIENGIVVDLVHMPSEGLSDDLETITVSPSMTWDQVYETLEVHNRSTLGTKVAGPGVGGAATSCGVSYFSPRYGFICDIVENFEVVLATGEIVNANANEHPRLWKALRGGISNFGIVTALKLKTFEQGPFWGGQTFHTVDQRGHLFQGLKDLAHAHPYDPYSQYIASLVFLNISQSWMAASNLHYTKSDPPVENPEVFKAFTSLSQTPPAPGAPPNTLRVAPVSSYAAEYAQVLAYPKRWMYATISFAPDAEFMEEFFQMADKAMQPFKQLDRFQLAMNHQPMPTLQSERYGAVDSLGPIQTQGNVVFIHWALSVDRNEGKHYPDIQAAVQKLFKNTNKKAKEWGVYRSYIQPTYAEAWQNPFDMRSKGTLKDLRETSKIYDPNQVFQKQVPGGFKLPRA</sequence>
<evidence type="ECO:0000256" key="3">
    <source>
        <dbReference type="ARBA" id="ARBA00022827"/>
    </source>
</evidence>
<protein>
    <submittedName>
        <fullName evidence="6">FAD-dependent monooxygenase CTB5</fullName>
    </submittedName>
</protein>
<dbReference type="InterPro" id="IPR016169">
    <property type="entry name" value="FAD-bd_PCMH_sub2"/>
</dbReference>
<dbReference type="OMA" id="YGWTCDS"/>
<dbReference type="SUPFAM" id="SSF56176">
    <property type="entry name" value="FAD-binding/transporter-associated domain-like"/>
    <property type="match status" value="1"/>
</dbReference>
<keyword evidence="6" id="KW-0503">Monooxygenase</keyword>
<dbReference type="InterPro" id="IPR016166">
    <property type="entry name" value="FAD-bd_PCMH"/>
</dbReference>
<evidence type="ECO:0000313" key="6">
    <source>
        <dbReference type="EMBL" id="UJO21031.1"/>
    </source>
</evidence>
<accession>A0A9Q8PEM5</accession>
<dbReference type="Gene3D" id="3.30.465.10">
    <property type="match status" value="1"/>
</dbReference>
<dbReference type="PROSITE" id="PS51387">
    <property type="entry name" value="FAD_PCMH"/>
    <property type="match status" value="1"/>
</dbReference>
<reference evidence="6" key="2">
    <citation type="journal article" date="2022" name="Microb. Genom.">
        <title>A chromosome-scale genome assembly of the tomato pathogen Cladosporium fulvum reveals a compartmentalized genome architecture and the presence of a dispensable chromosome.</title>
        <authorList>
            <person name="Zaccaron A.Z."/>
            <person name="Chen L.H."/>
            <person name="Samaras A."/>
            <person name="Stergiopoulos I."/>
        </authorList>
    </citation>
    <scope>NUCLEOTIDE SEQUENCE</scope>
    <source>
        <strain evidence="6">Race5_Kim</strain>
    </source>
</reference>
<evidence type="ECO:0000256" key="2">
    <source>
        <dbReference type="ARBA" id="ARBA00022630"/>
    </source>
</evidence>
<keyword evidence="7" id="KW-1185">Reference proteome</keyword>
<organism evidence="6 7">
    <name type="scientific">Passalora fulva</name>
    <name type="common">Tomato leaf mold</name>
    <name type="synonym">Cladosporium fulvum</name>
    <dbReference type="NCBI Taxonomy" id="5499"/>
    <lineage>
        <taxon>Eukaryota</taxon>
        <taxon>Fungi</taxon>
        <taxon>Dikarya</taxon>
        <taxon>Ascomycota</taxon>
        <taxon>Pezizomycotina</taxon>
        <taxon>Dothideomycetes</taxon>
        <taxon>Dothideomycetidae</taxon>
        <taxon>Mycosphaerellales</taxon>
        <taxon>Mycosphaerellaceae</taxon>
        <taxon>Fulvia</taxon>
    </lineage>
</organism>
<dbReference type="GO" id="GO:0071949">
    <property type="term" value="F:FAD binding"/>
    <property type="evidence" value="ECO:0007669"/>
    <property type="project" value="InterPro"/>
</dbReference>
<dbReference type="Proteomes" id="UP000756132">
    <property type="component" value="Chromosome 8"/>
</dbReference>
<evidence type="ECO:0000256" key="4">
    <source>
        <dbReference type="ARBA" id="ARBA00023002"/>
    </source>
</evidence>
<keyword evidence="3" id="KW-0274">FAD</keyword>
<proteinExistence type="inferred from homology"/>
<keyword evidence="2" id="KW-0285">Flavoprotein</keyword>
<dbReference type="PANTHER" id="PTHR42973:SF22">
    <property type="entry name" value="FAD-BINDING PCMH-TYPE DOMAIN-CONTAINING PROTEIN-RELATED"/>
    <property type="match status" value="1"/>
</dbReference>
<keyword evidence="4" id="KW-0560">Oxidoreductase</keyword>
<dbReference type="GO" id="GO:0004497">
    <property type="term" value="F:monooxygenase activity"/>
    <property type="evidence" value="ECO:0007669"/>
    <property type="project" value="UniProtKB-KW"/>
</dbReference>
<feature type="domain" description="FAD-binding PCMH-type" evidence="5">
    <location>
        <begin position="73"/>
        <end position="250"/>
    </location>
</feature>
<dbReference type="InterPro" id="IPR050416">
    <property type="entry name" value="FAD-linked_Oxidoreductase"/>
</dbReference>
<evidence type="ECO:0000259" key="5">
    <source>
        <dbReference type="PROSITE" id="PS51387"/>
    </source>
</evidence>